<dbReference type="GO" id="GO:0031556">
    <property type="term" value="P:transcriptional attenuation by ribosome"/>
    <property type="evidence" value="ECO:0007669"/>
    <property type="project" value="UniProtKB-UniRule"/>
</dbReference>
<protein>
    <recommendedName>
        <fullName evidence="4">thr operon leader peptide</fullName>
    </recommendedName>
</protein>
<dbReference type="EMBL" id="RMVG01000001">
    <property type="protein sequence ID" value="RPE04424.1"/>
    <property type="molecule type" value="Genomic_DNA"/>
</dbReference>
<dbReference type="AlphaFoldDB" id="A0A3N4PY39"/>
<evidence type="ECO:0000313" key="5">
    <source>
        <dbReference type="EMBL" id="RPE04424.1"/>
    </source>
</evidence>
<comment type="caution">
    <text evidence="5">The sequence shown here is derived from an EMBL/GenBank/DDBJ whole genome shotgun (WGS) entry which is preliminary data.</text>
</comment>
<evidence type="ECO:0000256" key="4">
    <source>
        <dbReference type="NCBIfam" id="TIGR02077"/>
    </source>
</evidence>
<gene>
    <name evidence="5" type="primary">thrL</name>
    <name evidence="5" type="ORF">BBB56_00845</name>
</gene>
<evidence type="ECO:0000256" key="1">
    <source>
        <dbReference type="ARBA" id="ARBA00022605"/>
    </source>
</evidence>
<proteinExistence type="predicted"/>
<keyword evidence="3" id="KW-0791">Threonine biosynthesis</keyword>
<keyword evidence="2" id="KW-0428">Leader peptide</keyword>
<dbReference type="Proteomes" id="UP000281332">
    <property type="component" value="Unassembled WGS sequence"/>
</dbReference>
<dbReference type="GO" id="GO:0009088">
    <property type="term" value="P:threonine biosynthetic process"/>
    <property type="evidence" value="ECO:0007669"/>
    <property type="project" value="UniProtKB-KW"/>
</dbReference>
<reference evidence="5 6" key="1">
    <citation type="submission" date="2018-11" db="EMBL/GenBank/DDBJ databases">
        <title>Whole genome sequencing of Pantoea sp. RIT388.</title>
        <authorList>
            <person name="Gan H.M."/>
            <person name="Hudson A.O."/>
        </authorList>
    </citation>
    <scope>NUCLEOTIDE SEQUENCE [LARGE SCALE GENOMIC DNA]</scope>
    <source>
        <strain evidence="5 6">RIT388</strain>
    </source>
</reference>
<dbReference type="Pfam" id="PF08254">
    <property type="entry name" value="Leader_Thr"/>
    <property type="match status" value="1"/>
</dbReference>
<dbReference type="NCBIfam" id="TIGR02077">
    <property type="entry name" value="thr_lead_pep"/>
    <property type="match status" value="1"/>
</dbReference>
<evidence type="ECO:0000313" key="6">
    <source>
        <dbReference type="Proteomes" id="UP000281332"/>
    </source>
</evidence>
<keyword evidence="1" id="KW-0028">Amino-acid biosynthesis</keyword>
<evidence type="ECO:0000256" key="2">
    <source>
        <dbReference type="ARBA" id="ARBA00022623"/>
    </source>
</evidence>
<organism evidence="5 6">
    <name type="scientific">Candidatus Pantoea deserta</name>
    <dbReference type="NCBI Taxonomy" id="1869313"/>
    <lineage>
        <taxon>Bacteria</taxon>
        <taxon>Pseudomonadati</taxon>
        <taxon>Pseudomonadota</taxon>
        <taxon>Gammaproteobacteria</taxon>
        <taxon>Enterobacterales</taxon>
        <taxon>Erwiniaceae</taxon>
        <taxon>Pantoea</taxon>
    </lineage>
</organism>
<dbReference type="InterPro" id="IPR011720">
    <property type="entry name" value="Thr_lead_pept"/>
</dbReference>
<keyword evidence="6" id="KW-1185">Reference proteome</keyword>
<name>A0A3N4PY39_9GAMM</name>
<evidence type="ECO:0000256" key="3">
    <source>
        <dbReference type="ARBA" id="ARBA00022697"/>
    </source>
</evidence>
<accession>A0A3N4PY39</accession>
<sequence>MAINSAPDKFIDLIGALLYFWNTDRLKKTDRKIYMRNSTSLNITIITTTITTGKGAG</sequence>